<sequence length="522" mass="54518">MLFDDGSGPVAVPSATVRISHSEHGVAAGWSGGARTTNSAGTVEVRSFDNYEGYDFHVRAEAPGGDIGGYAVVPTYENDVVDARLAEPRVVPWRSAFSYTPITITLRPTAALTGSVQTTSGASARDRVTVIAYRENSSGDWVPVAQTRTASSGAFTFGSLPIGRYVVETRSATGSLAVARTFHPAVASADEATVFTLTSGETVTVGAVVAPVWNVETKRVFGADRYATSVAVSKAMKPSGGPIFQLYIASGESFADALSAAPVAGSTKSPLLLTPKNSFPSATAAELRRLEPEIITVVGGTAVISRSVERRIQQIADAWGGEVSRVAGADRYETSAKLINSGAWRSPRSRIVIATGTNFADALSAAAAAGSERMPVLLVDGNASSFSQTTLDALEDYEPSLVYVAGGHSAVSALAVNRWEREYGLAKVTRFSGDDRFETGELINDFFFDTNDNALIANGLSFPDALGAAPLAVSLGGPLHLSLPTCVRPELRALLLEQGSSSLTLVGGPSALSGRVESLRTC</sequence>
<keyword evidence="2" id="KW-1185">Reference proteome</keyword>
<reference evidence="1 2" key="2">
    <citation type="submission" date="2020-03" db="EMBL/GenBank/DDBJ databases">
        <title>Chryseoglobus sp. isolated from a deep-sea seamount.</title>
        <authorList>
            <person name="Zhang D.-C."/>
        </authorList>
    </citation>
    <scope>NUCLEOTIDE SEQUENCE [LARGE SCALE GENOMIC DNA]</scope>
    <source>
        <strain evidence="1 2">KN1116</strain>
    </source>
</reference>
<dbReference type="InterPro" id="IPR007253">
    <property type="entry name" value="Cell_wall-bd_2"/>
</dbReference>
<dbReference type="PANTHER" id="PTHR30032">
    <property type="entry name" value="N-ACETYLMURAMOYL-L-ALANINE AMIDASE-RELATED"/>
    <property type="match status" value="1"/>
</dbReference>
<protein>
    <recommendedName>
        <fullName evidence="3">Cell wall binding repeat 2</fullName>
    </recommendedName>
</protein>
<comment type="caution">
    <text evidence="1">The sequence shown here is derived from an EMBL/GenBank/DDBJ whole genome shotgun (WGS) entry which is preliminary data.</text>
</comment>
<organism evidence="1 2">
    <name type="scientific">Microcella pacifica</name>
    <dbReference type="NCBI Taxonomy" id="2591847"/>
    <lineage>
        <taxon>Bacteria</taxon>
        <taxon>Bacillati</taxon>
        <taxon>Actinomycetota</taxon>
        <taxon>Actinomycetes</taxon>
        <taxon>Micrococcales</taxon>
        <taxon>Microbacteriaceae</taxon>
        <taxon>Microcella</taxon>
    </lineage>
</organism>
<dbReference type="AlphaFoldDB" id="A0A9E5JNS4"/>
<proteinExistence type="predicted"/>
<evidence type="ECO:0000313" key="2">
    <source>
        <dbReference type="Proteomes" id="UP000818266"/>
    </source>
</evidence>
<gene>
    <name evidence="1" type="ORF">FK219_006540</name>
</gene>
<dbReference type="Pfam" id="PF04122">
    <property type="entry name" value="CW_binding_2"/>
    <property type="match status" value="3"/>
</dbReference>
<evidence type="ECO:0008006" key="3">
    <source>
        <dbReference type="Google" id="ProtNLM"/>
    </source>
</evidence>
<dbReference type="InterPro" id="IPR051922">
    <property type="entry name" value="Bact_Sporulation_Assoc"/>
</dbReference>
<name>A0A9E5JNS4_9MICO</name>
<reference evidence="1 2" key="1">
    <citation type="submission" date="2019-06" db="EMBL/GenBank/DDBJ databases">
        <authorList>
            <person name="De-Chao Zhang Q."/>
        </authorList>
    </citation>
    <scope>NUCLEOTIDE SEQUENCE [LARGE SCALE GENOMIC DNA]</scope>
    <source>
        <strain evidence="1 2">KN1116</strain>
    </source>
</reference>
<evidence type="ECO:0000313" key="1">
    <source>
        <dbReference type="EMBL" id="NHF62895.1"/>
    </source>
</evidence>
<accession>A0A9E5JNS4</accession>
<dbReference type="SUPFAM" id="SSF49478">
    <property type="entry name" value="Cna protein B-type domain"/>
    <property type="match status" value="1"/>
</dbReference>
<dbReference type="Gene3D" id="3.40.50.12090">
    <property type="match status" value="2"/>
</dbReference>
<dbReference type="Proteomes" id="UP000818266">
    <property type="component" value="Unassembled WGS sequence"/>
</dbReference>
<dbReference type="PANTHER" id="PTHR30032:SF8">
    <property type="entry name" value="GERMINATION-SPECIFIC N-ACETYLMURAMOYL-L-ALANINE AMIDASE"/>
    <property type="match status" value="1"/>
</dbReference>
<dbReference type="EMBL" id="VIKT02000008">
    <property type="protein sequence ID" value="NHF62895.1"/>
    <property type="molecule type" value="Genomic_DNA"/>
</dbReference>
<dbReference type="RefSeq" id="WP_210416785.1">
    <property type="nucleotide sequence ID" value="NZ_VIKT02000008.1"/>
</dbReference>